<evidence type="ECO:0000313" key="3">
    <source>
        <dbReference type="Proteomes" id="UP001064933"/>
    </source>
</evidence>
<organism evidence="2 3">
    <name type="scientific">Roseateles amylovorans</name>
    <dbReference type="NCBI Taxonomy" id="2978473"/>
    <lineage>
        <taxon>Bacteria</taxon>
        <taxon>Pseudomonadati</taxon>
        <taxon>Pseudomonadota</taxon>
        <taxon>Betaproteobacteria</taxon>
        <taxon>Burkholderiales</taxon>
        <taxon>Sphaerotilaceae</taxon>
        <taxon>Roseateles</taxon>
    </lineage>
</organism>
<keyword evidence="1" id="KW-1133">Transmembrane helix</keyword>
<evidence type="ECO:0000313" key="2">
    <source>
        <dbReference type="EMBL" id="UXH80696.1"/>
    </source>
</evidence>
<keyword evidence="1" id="KW-0812">Transmembrane</keyword>
<dbReference type="Proteomes" id="UP001064933">
    <property type="component" value="Chromosome"/>
</dbReference>
<sequence>MAKNHARINFKEFCSVYNFSSFLIAYVLANFLEFVESNGFGLDGVITVQYNRNLPLQAVQIQQGGFQPNFPLDKWRLFIGILEKMTASFYLLSSKYDPKQHAAFGAAVSFVIDGADGYFKTGMVMDHMTRLLKHGVTFDTEQRTEIGAWAKRSIVTSEVTGDVREGSYFAWADPREWNFPLPLVIYQKEDFSRMFFDCCEIYLASHSERREEFIAAMRANGYVVKRPSPKQIRH</sequence>
<protein>
    <submittedName>
        <fullName evidence="2">Uncharacterized protein</fullName>
    </submittedName>
</protein>
<keyword evidence="1" id="KW-0472">Membrane</keyword>
<dbReference type="RefSeq" id="WP_261760513.1">
    <property type="nucleotide sequence ID" value="NZ_CP104562.2"/>
</dbReference>
<proteinExistence type="predicted"/>
<evidence type="ECO:0000256" key="1">
    <source>
        <dbReference type="SAM" id="Phobius"/>
    </source>
</evidence>
<reference evidence="2" key="1">
    <citation type="submission" date="2022-10" db="EMBL/GenBank/DDBJ databases">
        <title>Characterization and whole genome sequencing of a new Roseateles species, isolated from fresh water.</title>
        <authorList>
            <person name="Guliayeva D.Y."/>
            <person name="Akhremchuk A.E."/>
            <person name="Sikolenko M.A."/>
            <person name="Valentovich L.N."/>
            <person name="Sidarenka A.V."/>
        </authorList>
    </citation>
    <scope>NUCLEOTIDE SEQUENCE</scope>
    <source>
        <strain evidence="2">BIM B-1768</strain>
    </source>
</reference>
<name>A0ABY6B7F8_9BURK</name>
<accession>A0ABY6B7F8</accession>
<dbReference type="EMBL" id="CP104562">
    <property type="protein sequence ID" value="UXH80696.1"/>
    <property type="molecule type" value="Genomic_DNA"/>
</dbReference>
<keyword evidence="3" id="KW-1185">Reference proteome</keyword>
<feature type="transmembrane region" description="Helical" evidence="1">
    <location>
        <begin position="12"/>
        <end position="32"/>
    </location>
</feature>
<gene>
    <name evidence="2" type="ORF">N4261_12790</name>
</gene>